<organism evidence="3 4">
    <name type="scientific">Streblomastix strix</name>
    <dbReference type="NCBI Taxonomy" id="222440"/>
    <lineage>
        <taxon>Eukaryota</taxon>
        <taxon>Metamonada</taxon>
        <taxon>Preaxostyla</taxon>
        <taxon>Oxymonadida</taxon>
        <taxon>Streblomastigidae</taxon>
        <taxon>Streblomastix</taxon>
    </lineage>
</organism>
<accession>A0A5J4WMN5</accession>
<feature type="region of interest" description="Disordered" evidence="2">
    <location>
        <begin position="133"/>
        <end position="170"/>
    </location>
</feature>
<evidence type="ECO:0000256" key="1">
    <source>
        <dbReference type="SAM" id="Coils"/>
    </source>
</evidence>
<feature type="coiled-coil region" evidence="1">
    <location>
        <begin position="258"/>
        <end position="296"/>
    </location>
</feature>
<proteinExistence type="predicted"/>
<name>A0A5J4WMN5_9EUKA</name>
<reference evidence="3 4" key="1">
    <citation type="submission" date="2019-03" db="EMBL/GenBank/DDBJ databases">
        <title>Single cell metagenomics reveals metabolic interactions within the superorganism composed of flagellate Streblomastix strix and complex community of Bacteroidetes bacteria on its surface.</title>
        <authorList>
            <person name="Treitli S.C."/>
            <person name="Kolisko M."/>
            <person name="Husnik F."/>
            <person name="Keeling P."/>
            <person name="Hampl V."/>
        </authorList>
    </citation>
    <scope>NUCLEOTIDE SEQUENCE [LARGE SCALE GENOMIC DNA]</scope>
    <source>
        <strain evidence="3">ST1C</strain>
    </source>
</reference>
<evidence type="ECO:0000256" key="2">
    <source>
        <dbReference type="SAM" id="MobiDB-lite"/>
    </source>
</evidence>
<dbReference type="AlphaFoldDB" id="A0A5J4WMN5"/>
<keyword evidence="1" id="KW-0175">Coiled coil</keyword>
<dbReference type="EMBL" id="SNRW01001567">
    <property type="protein sequence ID" value="KAA6395896.1"/>
    <property type="molecule type" value="Genomic_DNA"/>
</dbReference>
<protein>
    <submittedName>
        <fullName evidence="3">Uncharacterized protein</fullName>
    </submittedName>
</protein>
<evidence type="ECO:0000313" key="4">
    <source>
        <dbReference type="Proteomes" id="UP000324800"/>
    </source>
</evidence>
<comment type="caution">
    <text evidence="3">The sequence shown here is derived from an EMBL/GenBank/DDBJ whole genome shotgun (WGS) entry which is preliminary data.</text>
</comment>
<sequence length="509" mass="61138">MRYSQPNKMRIASRRVMMSDRILQVKEGSSVERLKLRKYYNEDYKERKLWNIGNEELDGEEDDDEGKNKKRLEKKLRREQKRIRVIRTEFSYDYEVGIDHEYGDDYEQQYQQYKGNRVYSPPDYSLFMYDERTEEEKDKQKGKRKEKENNKQPGRIKKDPNKKRQEKIEEKIDFDATYNTLYLNGKNLNLNEGENKMRDEYLRKKKEKQVEQEKQMLLKKEEEQIKDLQFGLDDAERFAEELITADTGLINGDEGQINDQLEEQISIENEQVLIEREKQRKKILKEKEKQKQKEKRRQKKIFNILADAEQEDDLFEEELIDQYFNEDYTSDEDVVGVEVDNTGRIIKPQYDFNIDQEVYMQQVGNGKNYQEQLKEQKKRKEEIEMNKMVKFTRQVLLHREKRLERSLERMERWLEMNRRVFVPMDKIASGKFVFDLDQLLDVANKRNNIKVSDGNSGKKVESHVLCSAGHLLGDNEYVIEIRAQGPDQILFWGFIWADSAPVEVLFVKE</sequence>
<evidence type="ECO:0000313" key="3">
    <source>
        <dbReference type="EMBL" id="KAA6395896.1"/>
    </source>
</evidence>
<gene>
    <name evidence="3" type="ORF">EZS28_008575</name>
</gene>
<dbReference type="Proteomes" id="UP000324800">
    <property type="component" value="Unassembled WGS sequence"/>
</dbReference>